<proteinExistence type="predicted"/>
<name>A0A0E9M2E7_9BACT</name>
<dbReference type="SUPFAM" id="SSF63411">
    <property type="entry name" value="LuxS/MPP-like metallohydrolase"/>
    <property type="match status" value="2"/>
</dbReference>
<dbReference type="EMBL" id="BAZW01000052">
    <property type="protein sequence ID" value="GAO31556.1"/>
    <property type="molecule type" value="Genomic_DNA"/>
</dbReference>
<feature type="domain" description="Peptidase M16 C-terminal" evidence="2">
    <location>
        <begin position="185"/>
        <end position="360"/>
    </location>
</feature>
<keyword evidence="4" id="KW-1185">Reference proteome</keyword>
<dbReference type="PANTHER" id="PTHR11851">
    <property type="entry name" value="METALLOPROTEASE"/>
    <property type="match status" value="1"/>
</dbReference>
<keyword evidence="3" id="KW-0645">Protease</keyword>
<feature type="domain" description="Peptidase M16 N-terminal" evidence="1">
    <location>
        <begin position="68"/>
        <end position="138"/>
    </location>
</feature>
<dbReference type="Proteomes" id="UP000032900">
    <property type="component" value="Unassembled WGS sequence"/>
</dbReference>
<protein>
    <submittedName>
        <fullName evidence="3">Zinc protease</fullName>
    </submittedName>
</protein>
<dbReference type="STRING" id="1236989.JCM15548_13928"/>
<dbReference type="InterPro" id="IPR007863">
    <property type="entry name" value="Peptidase_M16_C"/>
</dbReference>
<dbReference type="Gene3D" id="3.30.830.10">
    <property type="entry name" value="Metalloenzyme, LuxS/M16 peptidase-like"/>
    <property type="match status" value="2"/>
</dbReference>
<dbReference type="GO" id="GO:0046872">
    <property type="term" value="F:metal ion binding"/>
    <property type="evidence" value="ECO:0007669"/>
    <property type="project" value="InterPro"/>
</dbReference>
<dbReference type="InterPro" id="IPR011249">
    <property type="entry name" value="Metalloenz_LuxS/M16"/>
</dbReference>
<keyword evidence="3" id="KW-0378">Hydrolase</keyword>
<dbReference type="GO" id="GO:0006508">
    <property type="term" value="P:proteolysis"/>
    <property type="evidence" value="ECO:0007669"/>
    <property type="project" value="UniProtKB-KW"/>
</dbReference>
<dbReference type="GO" id="GO:0008233">
    <property type="term" value="F:peptidase activity"/>
    <property type="evidence" value="ECO:0007669"/>
    <property type="project" value="UniProtKB-KW"/>
</dbReference>
<comment type="caution">
    <text evidence="3">The sequence shown here is derived from an EMBL/GenBank/DDBJ whole genome shotgun (WGS) entry which is preliminary data.</text>
</comment>
<evidence type="ECO:0000259" key="1">
    <source>
        <dbReference type="Pfam" id="PF00675"/>
    </source>
</evidence>
<accession>A0A0E9M2E7</accession>
<reference evidence="3 4" key="1">
    <citation type="journal article" date="2015" name="Microbes Environ.">
        <title>Distribution and evolution of nitrogen fixation genes in the phylum bacteroidetes.</title>
        <authorList>
            <person name="Inoue J."/>
            <person name="Oshima K."/>
            <person name="Suda W."/>
            <person name="Sakamoto M."/>
            <person name="Iino T."/>
            <person name="Noda S."/>
            <person name="Hongoh Y."/>
            <person name="Hattori M."/>
            <person name="Ohkuma M."/>
        </authorList>
    </citation>
    <scope>NUCLEOTIDE SEQUENCE [LARGE SCALE GENOMIC DNA]</scope>
    <source>
        <strain evidence="3">JCM 15548</strain>
    </source>
</reference>
<dbReference type="PANTHER" id="PTHR11851:SF224">
    <property type="entry name" value="PROCESSING PROTEASE"/>
    <property type="match status" value="1"/>
</dbReference>
<dbReference type="RefSeq" id="WP_227625958.1">
    <property type="nucleotide sequence ID" value="NZ_BAZW01000052.1"/>
</dbReference>
<dbReference type="Pfam" id="PF00675">
    <property type="entry name" value="Peptidase_M16"/>
    <property type="match status" value="1"/>
</dbReference>
<organism evidence="3 4">
    <name type="scientific">Geofilum rubicundum JCM 15548</name>
    <dbReference type="NCBI Taxonomy" id="1236989"/>
    <lineage>
        <taxon>Bacteria</taxon>
        <taxon>Pseudomonadati</taxon>
        <taxon>Bacteroidota</taxon>
        <taxon>Bacteroidia</taxon>
        <taxon>Marinilabiliales</taxon>
        <taxon>Marinilabiliaceae</taxon>
        <taxon>Geofilum</taxon>
    </lineage>
</organism>
<dbReference type="InterPro" id="IPR050361">
    <property type="entry name" value="MPP/UQCRC_Complex"/>
</dbReference>
<dbReference type="InterPro" id="IPR011765">
    <property type="entry name" value="Pept_M16_N"/>
</dbReference>
<evidence type="ECO:0000313" key="4">
    <source>
        <dbReference type="Proteomes" id="UP000032900"/>
    </source>
</evidence>
<dbReference type="AlphaFoldDB" id="A0A0E9M2E7"/>
<sequence>MMIQPDRQKGPDFQVLEGIDFLPVNRLALPNGIDVSLIEAGSQDVTKIDWVFPSGAVQAGKPLLASTVGNLMLEGTHTRSSAEISDIIDFYGAFLNVQTFHHISVVTLVCLTKELPELLPLVEDVVRNASFDEKEFSIYLNKRRQEFILDSEKVRTIAARQFGSVIFGDDHPYGRQLELAHFDTLTRDELVAFHQKAYTPLGCRIVVAGQPGMDIIPLLTRYFGATEWLPGSVNLNGVGKIQTSSEKFHLTNREGALQSAIRIGRPLFNNTHVDYIPLQVVNTLLGGYFGSRLMTSVREEKGLTYGIGSSILSYPKSGMWVIASEVMGEMRPAAVEAIFDEMRRMMVEPIDENELEVVRNYMLGELLRQFDGPFSTSDIYRTLWEFGLDFDYYGQMVEVVKNITPQQIMALSVKYLKPEDFHVVVAGK</sequence>
<dbReference type="Pfam" id="PF05193">
    <property type="entry name" value="Peptidase_M16_C"/>
    <property type="match status" value="1"/>
</dbReference>
<gene>
    <name evidence="3" type="ORF">JCM15548_13928</name>
</gene>
<evidence type="ECO:0000313" key="3">
    <source>
        <dbReference type="EMBL" id="GAO31556.1"/>
    </source>
</evidence>
<evidence type="ECO:0000259" key="2">
    <source>
        <dbReference type="Pfam" id="PF05193"/>
    </source>
</evidence>